<organism evidence="1 2">
    <name type="scientific">Arthrobotrys flagrans</name>
    <name type="common">Nematode-trapping fungus</name>
    <name type="synonym">Trichothecium flagrans</name>
    <dbReference type="NCBI Taxonomy" id="97331"/>
    <lineage>
        <taxon>Eukaryota</taxon>
        <taxon>Fungi</taxon>
        <taxon>Dikarya</taxon>
        <taxon>Ascomycota</taxon>
        <taxon>Pezizomycotina</taxon>
        <taxon>Orbiliomycetes</taxon>
        <taxon>Orbiliales</taxon>
        <taxon>Orbiliaceae</taxon>
        <taxon>Arthrobotrys</taxon>
    </lineage>
</organism>
<proteinExistence type="predicted"/>
<dbReference type="RefSeq" id="XP_067493220.1">
    <property type="nucleotide sequence ID" value="XM_067630590.1"/>
</dbReference>
<gene>
    <name evidence="1" type="ORF">DFL_001893</name>
</gene>
<dbReference type="Proteomes" id="UP000283090">
    <property type="component" value="Unassembled WGS sequence"/>
</dbReference>
<dbReference type="VEuPathDB" id="FungiDB:DFL_001893"/>
<reference evidence="1 2" key="1">
    <citation type="submission" date="2019-01" db="EMBL/GenBank/DDBJ databases">
        <title>Intercellular communication is required for trap formation in the nematode-trapping fungus Duddingtonia flagrans.</title>
        <authorList>
            <person name="Youssar L."/>
            <person name="Wernet V."/>
            <person name="Hensel N."/>
            <person name="Hildebrandt H.-G."/>
            <person name="Fischer R."/>
        </authorList>
    </citation>
    <scope>NUCLEOTIDE SEQUENCE [LARGE SCALE GENOMIC DNA]</scope>
    <source>
        <strain evidence="1 2">CBS H-5679</strain>
    </source>
</reference>
<dbReference type="OrthoDB" id="5314698at2759"/>
<dbReference type="AlphaFoldDB" id="A0A437A958"/>
<sequence>MHRLFTVIEILEEILITHASRDNESRKHVVAVCRRVNKSWNDLISKSPAIRSLTWQYTLYALGGQVNVHTPFTSLERYIGDKWCLLYSHLEHALRIGHVPEPFSSVARRAVDIYFNPNTRPRDNPKIFHAISNIECLQVKVYGYNEGGSTRLAKGKLEGKENITIANFDRIIHDALLADGYDLRGSSPKICIQLSWTPPLPGIPNSQNPDSLPKPYSVRVIVVQAPRGRPLVP</sequence>
<comment type="caution">
    <text evidence="1">The sequence shown here is derived from an EMBL/GenBank/DDBJ whole genome shotgun (WGS) entry which is preliminary data.</text>
</comment>
<accession>A0A437A958</accession>
<evidence type="ECO:0000313" key="2">
    <source>
        <dbReference type="Proteomes" id="UP000283090"/>
    </source>
</evidence>
<name>A0A437A958_ARTFL</name>
<evidence type="ECO:0000313" key="1">
    <source>
        <dbReference type="EMBL" id="RVD87676.1"/>
    </source>
</evidence>
<evidence type="ECO:0008006" key="3">
    <source>
        <dbReference type="Google" id="ProtNLM"/>
    </source>
</evidence>
<dbReference type="EMBL" id="SAEB01000003">
    <property type="protein sequence ID" value="RVD87676.1"/>
    <property type="molecule type" value="Genomic_DNA"/>
</dbReference>
<keyword evidence="2" id="KW-1185">Reference proteome</keyword>
<protein>
    <recommendedName>
        <fullName evidence="3">F-box domain-containing protein</fullName>
    </recommendedName>
</protein>
<dbReference type="GeneID" id="93584204"/>